<evidence type="ECO:0000256" key="2">
    <source>
        <dbReference type="ARBA" id="ARBA00006697"/>
    </source>
</evidence>
<dbReference type="EMBL" id="CAJPEX010003108">
    <property type="protein sequence ID" value="CAG0921861.1"/>
    <property type="molecule type" value="Genomic_DNA"/>
</dbReference>
<feature type="compositionally biased region" description="Basic and acidic residues" evidence="6">
    <location>
        <begin position="65"/>
        <end position="80"/>
    </location>
</feature>
<dbReference type="SUPFAM" id="SSF50044">
    <property type="entry name" value="SH3-domain"/>
    <property type="match status" value="1"/>
</dbReference>
<evidence type="ECO:0000256" key="1">
    <source>
        <dbReference type="ARBA" id="ARBA00004170"/>
    </source>
</evidence>
<dbReference type="InterPro" id="IPR004148">
    <property type="entry name" value="BAR_dom"/>
</dbReference>
<dbReference type="GO" id="GO:0005737">
    <property type="term" value="C:cytoplasm"/>
    <property type="evidence" value="ECO:0007669"/>
    <property type="project" value="InterPro"/>
</dbReference>
<sequence>MASDDELKMALEKFGESLHHAQVGMNALLDSDVEQISQLAAFAEGLLDYHRQCVGILETLAEKLETSKEEAKRQPKKEIPIKPMTDLHLSIPDSNSDGSPMNTASPARSPMNQNGPCCTALYDFDPENPGELGFKNWYEGSVRGQKGLFPVTYVQIVVPLP</sequence>
<feature type="domain" description="SH3" evidence="7">
    <location>
        <begin position="116"/>
        <end position="158"/>
    </location>
</feature>
<keyword evidence="4" id="KW-0175">Coiled coil</keyword>
<reference evidence="8" key="1">
    <citation type="submission" date="2020-11" db="EMBL/GenBank/DDBJ databases">
        <authorList>
            <person name="Tran Van P."/>
        </authorList>
    </citation>
    <scope>NUCLEOTIDE SEQUENCE</scope>
</reference>
<dbReference type="InterPro" id="IPR001452">
    <property type="entry name" value="SH3_domain"/>
</dbReference>
<dbReference type="SUPFAM" id="SSF103657">
    <property type="entry name" value="BAR/IMD domain-like"/>
    <property type="match status" value="1"/>
</dbReference>
<dbReference type="GO" id="GO:0098793">
    <property type="term" value="C:presynapse"/>
    <property type="evidence" value="ECO:0007669"/>
    <property type="project" value="TreeGrafter"/>
</dbReference>
<evidence type="ECO:0000256" key="5">
    <source>
        <dbReference type="ARBA" id="ARBA00023136"/>
    </source>
</evidence>
<name>A0A7R9BU96_9CRUS</name>
<dbReference type="PANTHER" id="PTHR14167:SF81">
    <property type="entry name" value="ENDOPHILIN-A"/>
    <property type="match status" value="1"/>
</dbReference>
<evidence type="ECO:0000256" key="3">
    <source>
        <dbReference type="ARBA" id="ARBA00022443"/>
    </source>
</evidence>
<keyword evidence="3" id="KW-0728">SH3 domain</keyword>
<evidence type="ECO:0000313" key="8">
    <source>
        <dbReference type="EMBL" id="CAD7281709.1"/>
    </source>
</evidence>
<dbReference type="Gene3D" id="2.30.30.40">
    <property type="entry name" value="SH3 Domains"/>
    <property type="match status" value="1"/>
</dbReference>
<evidence type="ECO:0000256" key="4">
    <source>
        <dbReference type="ARBA" id="ARBA00023054"/>
    </source>
</evidence>
<feature type="region of interest" description="Disordered" evidence="6">
    <location>
        <begin position="65"/>
        <end position="112"/>
    </location>
</feature>
<keyword evidence="5" id="KW-0472">Membrane</keyword>
<dbReference type="InterPro" id="IPR036028">
    <property type="entry name" value="SH3-like_dom_sf"/>
</dbReference>
<dbReference type="EMBL" id="OA885145">
    <property type="protein sequence ID" value="CAD7281709.1"/>
    <property type="molecule type" value="Genomic_DNA"/>
</dbReference>
<dbReference type="GO" id="GO:0016191">
    <property type="term" value="P:synaptic vesicle uncoating"/>
    <property type="evidence" value="ECO:0007669"/>
    <property type="project" value="TreeGrafter"/>
</dbReference>
<dbReference type="Gene3D" id="1.20.1270.60">
    <property type="entry name" value="Arfaptin homology (AH) domain/BAR domain"/>
    <property type="match status" value="1"/>
</dbReference>
<evidence type="ECO:0000259" key="7">
    <source>
        <dbReference type="SMART" id="SM00326"/>
    </source>
</evidence>
<dbReference type="SMART" id="SM00326">
    <property type="entry name" value="SH3"/>
    <property type="match status" value="1"/>
</dbReference>
<gene>
    <name evidence="8" type="ORF">NMOB1V02_LOCUS9346</name>
</gene>
<dbReference type="PANTHER" id="PTHR14167">
    <property type="entry name" value="SH3 DOMAIN-CONTAINING"/>
    <property type="match status" value="1"/>
</dbReference>
<protein>
    <recommendedName>
        <fullName evidence="7">SH3 domain-containing protein</fullName>
    </recommendedName>
</protein>
<dbReference type="OrthoDB" id="443981at2759"/>
<feature type="compositionally biased region" description="Polar residues" evidence="6">
    <location>
        <begin position="92"/>
        <end position="112"/>
    </location>
</feature>
<organism evidence="8">
    <name type="scientific">Notodromas monacha</name>
    <dbReference type="NCBI Taxonomy" id="399045"/>
    <lineage>
        <taxon>Eukaryota</taxon>
        <taxon>Metazoa</taxon>
        <taxon>Ecdysozoa</taxon>
        <taxon>Arthropoda</taxon>
        <taxon>Crustacea</taxon>
        <taxon>Oligostraca</taxon>
        <taxon>Ostracoda</taxon>
        <taxon>Podocopa</taxon>
        <taxon>Podocopida</taxon>
        <taxon>Cypridocopina</taxon>
        <taxon>Cypridoidea</taxon>
        <taxon>Cyprididae</taxon>
        <taxon>Notodromas</taxon>
    </lineage>
</organism>
<keyword evidence="9" id="KW-1185">Reference proteome</keyword>
<proteinExistence type="inferred from homology"/>
<dbReference type="GO" id="GO:0098978">
    <property type="term" value="C:glutamatergic synapse"/>
    <property type="evidence" value="ECO:0007669"/>
    <property type="project" value="TreeGrafter"/>
</dbReference>
<dbReference type="Proteomes" id="UP000678499">
    <property type="component" value="Unassembled WGS sequence"/>
</dbReference>
<dbReference type="Pfam" id="PF03114">
    <property type="entry name" value="BAR"/>
    <property type="match status" value="1"/>
</dbReference>
<evidence type="ECO:0000256" key="6">
    <source>
        <dbReference type="SAM" id="MobiDB-lite"/>
    </source>
</evidence>
<evidence type="ECO:0000313" key="9">
    <source>
        <dbReference type="Proteomes" id="UP000678499"/>
    </source>
</evidence>
<accession>A0A7R9BU96</accession>
<comment type="similarity">
    <text evidence="2">Belongs to the endophilin family.</text>
</comment>
<dbReference type="InterPro" id="IPR027267">
    <property type="entry name" value="AH/BAR_dom_sf"/>
</dbReference>
<dbReference type="InterPro" id="IPR050384">
    <property type="entry name" value="Endophilin_SH3RF"/>
</dbReference>
<dbReference type="AlphaFoldDB" id="A0A7R9BU96"/>
<comment type="subcellular location">
    <subcellularLocation>
        <location evidence="1">Membrane</location>
        <topology evidence="1">Peripheral membrane protein</topology>
    </subcellularLocation>
</comment>